<proteinExistence type="inferred from homology"/>
<dbReference type="Pfam" id="PF12156">
    <property type="entry name" value="ATPase-cat_bd"/>
    <property type="match status" value="1"/>
</dbReference>
<dbReference type="InterPro" id="IPR023214">
    <property type="entry name" value="HAD_sf"/>
</dbReference>
<dbReference type="NCBIfam" id="TIGR01512">
    <property type="entry name" value="ATPase-IB2_Cd"/>
    <property type="match status" value="1"/>
</dbReference>
<evidence type="ECO:0000256" key="11">
    <source>
        <dbReference type="ARBA" id="ARBA00022967"/>
    </source>
</evidence>
<dbReference type="SUPFAM" id="SSF81653">
    <property type="entry name" value="Calcium ATPase, transduction domain A"/>
    <property type="match status" value="1"/>
</dbReference>
<dbReference type="NCBIfam" id="TIGR01525">
    <property type="entry name" value="ATPase-IB_hvy"/>
    <property type="match status" value="1"/>
</dbReference>
<dbReference type="SFLD" id="SFLDS00003">
    <property type="entry name" value="Haloacid_Dehalogenase"/>
    <property type="match status" value="1"/>
</dbReference>
<dbReference type="CDD" id="cd02079">
    <property type="entry name" value="P-type_ATPase_HM"/>
    <property type="match status" value="1"/>
</dbReference>
<keyword evidence="9" id="KW-0067">ATP-binding</keyword>
<dbReference type="PANTHER" id="PTHR43520">
    <property type="entry name" value="ATP7, ISOFORM B"/>
    <property type="match status" value="1"/>
</dbReference>
<dbReference type="SUPFAM" id="SSF81665">
    <property type="entry name" value="Calcium ATPase, transmembrane domain M"/>
    <property type="match status" value="1"/>
</dbReference>
<keyword evidence="4" id="KW-1003">Cell membrane</keyword>
<dbReference type="GO" id="GO:0005886">
    <property type="term" value="C:plasma membrane"/>
    <property type="evidence" value="ECO:0007669"/>
    <property type="project" value="UniProtKB-SubCell"/>
</dbReference>
<evidence type="ECO:0000256" key="10">
    <source>
        <dbReference type="ARBA" id="ARBA00022842"/>
    </source>
</evidence>
<dbReference type="InterPro" id="IPR006121">
    <property type="entry name" value="HMA_dom"/>
</dbReference>
<feature type="transmembrane region" description="Helical" evidence="15">
    <location>
        <begin position="248"/>
        <end position="270"/>
    </location>
</feature>
<feature type="transmembrane region" description="Helical" evidence="15">
    <location>
        <begin position="455"/>
        <end position="482"/>
    </location>
</feature>
<dbReference type="CDD" id="cd00371">
    <property type="entry name" value="HMA"/>
    <property type="match status" value="1"/>
</dbReference>
<keyword evidence="14 15" id="KW-0472">Membrane</keyword>
<dbReference type="Pfam" id="PF00403">
    <property type="entry name" value="HMA"/>
    <property type="match status" value="1"/>
</dbReference>
<feature type="transmembrane region" description="Helical" evidence="15">
    <location>
        <begin position="428"/>
        <end position="449"/>
    </location>
</feature>
<dbReference type="InterPro" id="IPR059000">
    <property type="entry name" value="ATPase_P-type_domA"/>
</dbReference>
<dbReference type="Gene3D" id="3.40.1110.10">
    <property type="entry name" value="Calcium-transporting ATPase, cytoplasmic domain N"/>
    <property type="match status" value="1"/>
</dbReference>
<evidence type="ECO:0000256" key="14">
    <source>
        <dbReference type="ARBA" id="ARBA00023136"/>
    </source>
</evidence>
<comment type="similarity">
    <text evidence="2">Belongs to the cation transport ATPase (P-type) (TC 3.A.3) family. Type IB subfamily.</text>
</comment>
<evidence type="ECO:0000256" key="13">
    <source>
        <dbReference type="ARBA" id="ARBA00023065"/>
    </source>
</evidence>
<dbReference type="InterPro" id="IPR001757">
    <property type="entry name" value="P_typ_ATPase"/>
</dbReference>
<dbReference type="PROSITE" id="PS00154">
    <property type="entry name" value="ATPASE_E1_E2"/>
    <property type="match status" value="1"/>
</dbReference>
<dbReference type="InterPro" id="IPR018303">
    <property type="entry name" value="ATPase_P-typ_P_site"/>
</dbReference>
<keyword evidence="6 15" id="KW-0812">Transmembrane</keyword>
<keyword evidence="17" id="KW-0378">Hydrolase</keyword>
<protein>
    <submittedName>
        <fullName evidence="17">Type cbb3 cytochrome oxidase biogenesis protein CcoI Copper-translocating P-type ATPase</fullName>
        <ecNumber evidence="17">3.6.3.4</ecNumber>
    </submittedName>
</protein>
<evidence type="ECO:0000256" key="12">
    <source>
        <dbReference type="ARBA" id="ARBA00022989"/>
    </source>
</evidence>
<dbReference type="PROSITE" id="PS50846">
    <property type="entry name" value="HMA_2"/>
    <property type="match status" value="1"/>
</dbReference>
<feature type="transmembrane region" description="Helical" evidence="15">
    <location>
        <begin position="183"/>
        <end position="203"/>
    </location>
</feature>
<dbReference type="InterPro" id="IPR023299">
    <property type="entry name" value="ATPase_P-typ_cyto_dom_N"/>
</dbReference>
<dbReference type="GO" id="GO:0016887">
    <property type="term" value="F:ATP hydrolysis activity"/>
    <property type="evidence" value="ECO:0007669"/>
    <property type="project" value="InterPro"/>
</dbReference>
<sequence length="819" mass="89630">MTEPESTCFHCSLPVPGDIDYTVEIDGKNRPMCCPGCQAVAQAIINNDLVDFYKYRTESNKQSSSLIPEELINLDLYDNPVIQQNFVHAIDADVKQASLILEGIVCAACVWLSEHHVEKLPGVIRFQVNYSTHRAQLEWDERRIKLSQILKAISDIGYLAHPLDPNRQEQIFKKERSQAIRRIAVAGLGAMQVMMLAVALYAGEYEGMDANLKRFLRWVSLFVTTPVLLYSARPFFVAAMRDLKMRGLGMDVPVVLAISGAFIASAWATISNTGEVYFDSVTMFTFFLLSGRFLEMSARQRAGRAAEELVKLIPAMATKLNEGEQQVVAVSELSIGDTIIVKPGESIPTDSIVVRGSSSIDESLLTGESMPVVYHKNDHVIAGSVNIENVLELKVEALGADTVLASIQRLLERAQTEKPKLAVLADKVASYFVFALLMVAVLVGSYWWWVEPQQAFWIVISVLVVTCPCALSLATPTALTAAMGQLTKLGMLTTRGHALETLAKVSHVVFDKTGTLTEGRLVLTKTAIFADKSKQQCLQLASSIEQFSEHPIGKCLLHSNADSELFTVQGVENEPGKGMQGAINNTLYFIGNAEYIKSLASYDLNDSTFKEYQVILADQRQLLAGFKFTDKIRVSAERTIQQLNKLNIKTVILSGDQQANVDQVASQLQVTEAYAELTPDKKLEVLSVMQREGAVVAMVGDGINDAPVLSKAQVSIAMGQGTQIAQASADMVLLSENLEHIVTSIKVGRSTRTIIRQNLIWALGYNLVALPLAAMGWIAPWMAAIGMSASSLIVVLNALRLTAPDDPATKATKVTVTQD</sequence>
<dbReference type="PRINTS" id="PR00119">
    <property type="entry name" value="CATATPASE"/>
</dbReference>
<dbReference type="InterPro" id="IPR008250">
    <property type="entry name" value="ATPase_P-typ_transduc_dom_A_sf"/>
</dbReference>
<accession>A0A3B1B0G1</accession>
<feature type="domain" description="HMA" evidence="16">
    <location>
        <begin position="95"/>
        <end position="161"/>
    </location>
</feature>
<dbReference type="NCBIfam" id="TIGR01511">
    <property type="entry name" value="ATPase-IB1_Cu"/>
    <property type="match status" value="1"/>
</dbReference>
<dbReference type="InterPro" id="IPR027256">
    <property type="entry name" value="P-typ_ATPase_IB"/>
</dbReference>
<keyword evidence="7" id="KW-0479">Metal-binding</keyword>
<dbReference type="InterPro" id="IPR023298">
    <property type="entry name" value="ATPase_P-typ_TM_dom_sf"/>
</dbReference>
<dbReference type="Gene3D" id="3.30.70.100">
    <property type="match status" value="1"/>
</dbReference>
<evidence type="ECO:0000256" key="1">
    <source>
        <dbReference type="ARBA" id="ARBA00004651"/>
    </source>
</evidence>
<dbReference type="GO" id="GO:0055070">
    <property type="term" value="P:copper ion homeostasis"/>
    <property type="evidence" value="ECO:0007669"/>
    <property type="project" value="TreeGrafter"/>
</dbReference>
<dbReference type="FunFam" id="2.70.150.10:FF:000002">
    <property type="entry name" value="Copper-transporting ATPase 1, putative"/>
    <property type="match status" value="1"/>
</dbReference>
<dbReference type="InterPro" id="IPR036412">
    <property type="entry name" value="HAD-like_sf"/>
</dbReference>
<evidence type="ECO:0000256" key="9">
    <source>
        <dbReference type="ARBA" id="ARBA00022840"/>
    </source>
</evidence>
<dbReference type="PANTHER" id="PTHR43520:SF5">
    <property type="entry name" value="CATION-TRANSPORTING P-TYPE ATPASE-RELATED"/>
    <property type="match status" value="1"/>
</dbReference>
<feature type="transmembrane region" description="Helical" evidence="15">
    <location>
        <begin position="759"/>
        <end position="778"/>
    </location>
</feature>
<keyword evidence="12 15" id="KW-1133">Transmembrane helix</keyword>
<feature type="transmembrane region" description="Helical" evidence="15">
    <location>
        <begin position="276"/>
        <end position="294"/>
    </location>
</feature>
<evidence type="ECO:0000256" key="7">
    <source>
        <dbReference type="ARBA" id="ARBA00022723"/>
    </source>
</evidence>
<dbReference type="NCBIfam" id="TIGR01494">
    <property type="entry name" value="ATPase_P-type"/>
    <property type="match status" value="1"/>
</dbReference>
<evidence type="ECO:0000256" key="3">
    <source>
        <dbReference type="ARBA" id="ARBA00022448"/>
    </source>
</evidence>
<dbReference type="InterPro" id="IPR021993">
    <property type="entry name" value="ATPase-cat-bd"/>
</dbReference>
<dbReference type="Pfam" id="PF00702">
    <property type="entry name" value="Hydrolase"/>
    <property type="match status" value="1"/>
</dbReference>
<dbReference type="SFLD" id="SFLDF00027">
    <property type="entry name" value="p-type_atpase"/>
    <property type="match status" value="1"/>
</dbReference>
<dbReference type="GO" id="GO:0043682">
    <property type="term" value="F:P-type divalent copper transporter activity"/>
    <property type="evidence" value="ECO:0007669"/>
    <property type="project" value="TreeGrafter"/>
</dbReference>
<dbReference type="Gene3D" id="3.40.50.1000">
    <property type="entry name" value="HAD superfamily/HAD-like"/>
    <property type="match status" value="1"/>
</dbReference>
<dbReference type="Gene3D" id="2.70.150.10">
    <property type="entry name" value="Calcium-transporting ATPase, cytoplasmic transduction domain A"/>
    <property type="match status" value="1"/>
</dbReference>
<dbReference type="GO" id="GO:0005524">
    <property type="term" value="F:ATP binding"/>
    <property type="evidence" value="ECO:0007669"/>
    <property type="project" value="UniProtKB-KW"/>
</dbReference>
<evidence type="ECO:0000256" key="5">
    <source>
        <dbReference type="ARBA" id="ARBA00022553"/>
    </source>
</evidence>
<evidence type="ECO:0000256" key="6">
    <source>
        <dbReference type="ARBA" id="ARBA00022692"/>
    </source>
</evidence>
<dbReference type="InterPro" id="IPR036163">
    <property type="entry name" value="HMA_dom_sf"/>
</dbReference>
<keyword evidence="5" id="KW-0597">Phosphoprotein</keyword>
<feature type="transmembrane region" description="Helical" evidence="15">
    <location>
        <begin position="215"/>
        <end position="236"/>
    </location>
</feature>
<evidence type="ECO:0000256" key="4">
    <source>
        <dbReference type="ARBA" id="ARBA00022475"/>
    </source>
</evidence>
<evidence type="ECO:0000313" key="17">
    <source>
        <dbReference type="EMBL" id="VAW99804.1"/>
    </source>
</evidence>
<keyword evidence="8" id="KW-0547">Nucleotide-binding</keyword>
<reference evidence="17" key="1">
    <citation type="submission" date="2018-06" db="EMBL/GenBank/DDBJ databases">
        <authorList>
            <person name="Zhirakovskaya E."/>
        </authorList>
    </citation>
    <scope>NUCLEOTIDE SEQUENCE</scope>
</reference>
<evidence type="ECO:0000256" key="8">
    <source>
        <dbReference type="ARBA" id="ARBA00022741"/>
    </source>
</evidence>
<gene>
    <name evidence="17" type="ORF">MNBD_GAMMA21-2346</name>
</gene>
<dbReference type="EC" id="3.6.3.4" evidence="17"/>
<keyword evidence="3" id="KW-0813">Transport</keyword>
<dbReference type="GO" id="GO:0005507">
    <property type="term" value="F:copper ion binding"/>
    <property type="evidence" value="ECO:0007669"/>
    <property type="project" value="TreeGrafter"/>
</dbReference>
<comment type="subcellular location">
    <subcellularLocation>
        <location evidence="1">Cell membrane</location>
        <topology evidence="1">Multi-pass membrane protein</topology>
    </subcellularLocation>
</comment>
<dbReference type="EMBL" id="UOFR01000070">
    <property type="protein sequence ID" value="VAW99804.1"/>
    <property type="molecule type" value="Genomic_DNA"/>
</dbReference>
<organism evidence="17">
    <name type="scientific">hydrothermal vent metagenome</name>
    <dbReference type="NCBI Taxonomy" id="652676"/>
    <lineage>
        <taxon>unclassified sequences</taxon>
        <taxon>metagenomes</taxon>
        <taxon>ecological metagenomes</taxon>
    </lineage>
</organism>
<name>A0A3B1B0G1_9ZZZZ</name>
<dbReference type="InterPro" id="IPR044492">
    <property type="entry name" value="P_typ_ATPase_HD_dom"/>
</dbReference>
<dbReference type="SUPFAM" id="SSF55008">
    <property type="entry name" value="HMA, heavy metal-associated domain"/>
    <property type="match status" value="1"/>
</dbReference>
<dbReference type="Pfam" id="PF00122">
    <property type="entry name" value="E1-E2_ATPase"/>
    <property type="match status" value="1"/>
</dbReference>
<dbReference type="AlphaFoldDB" id="A0A3B1B0G1"/>
<dbReference type="SUPFAM" id="SSF56784">
    <property type="entry name" value="HAD-like"/>
    <property type="match status" value="1"/>
</dbReference>
<keyword evidence="10" id="KW-0460">Magnesium</keyword>
<dbReference type="SFLD" id="SFLDG00002">
    <property type="entry name" value="C1.7:_P-type_atpase_like"/>
    <property type="match status" value="1"/>
</dbReference>
<evidence type="ECO:0000256" key="15">
    <source>
        <dbReference type="SAM" id="Phobius"/>
    </source>
</evidence>
<evidence type="ECO:0000259" key="16">
    <source>
        <dbReference type="PROSITE" id="PS50846"/>
    </source>
</evidence>
<keyword evidence="11" id="KW-1278">Translocase</keyword>
<keyword evidence="13" id="KW-0406">Ion transport</keyword>
<evidence type="ECO:0000256" key="2">
    <source>
        <dbReference type="ARBA" id="ARBA00006024"/>
    </source>
</evidence>